<dbReference type="PROSITE" id="PS51257">
    <property type="entry name" value="PROKAR_LIPOPROTEIN"/>
    <property type="match status" value="1"/>
</dbReference>
<reference evidence="3" key="1">
    <citation type="journal article" date="2019" name="Int. J. Syst. Evol. Microbiol.">
        <title>The Global Catalogue of Microorganisms (GCM) 10K type strain sequencing project: providing services to taxonomists for standard genome sequencing and annotation.</title>
        <authorList>
            <consortium name="The Broad Institute Genomics Platform"/>
            <consortium name="The Broad Institute Genome Sequencing Center for Infectious Disease"/>
            <person name="Wu L."/>
            <person name="Ma J."/>
        </authorList>
    </citation>
    <scope>NUCLEOTIDE SEQUENCE [LARGE SCALE GENOMIC DNA]</scope>
    <source>
        <strain evidence="3">KCTC 15012</strain>
    </source>
</reference>
<dbReference type="Proteomes" id="UP001597296">
    <property type="component" value="Unassembled WGS sequence"/>
</dbReference>
<dbReference type="RefSeq" id="WP_377315352.1">
    <property type="nucleotide sequence ID" value="NZ_JBHUIY010000010.1"/>
</dbReference>
<dbReference type="EMBL" id="JBHUIY010000010">
    <property type="protein sequence ID" value="MFD2233560.1"/>
    <property type="molecule type" value="Genomic_DNA"/>
</dbReference>
<name>A0ABW5CBT7_9PROT</name>
<feature type="signal peptide" evidence="1">
    <location>
        <begin position="1"/>
        <end position="29"/>
    </location>
</feature>
<keyword evidence="1" id="KW-0732">Signal</keyword>
<organism evidence="2 3">
    <name type="scientific">Phaeospirillum tilakii</name>
    <dbReference type="NCBI Taxonomy" id="741673"/>
    <lineage>
        <taxon>Bacteria</taxon>
        <taxon>Pseudomonadati</taxon>
        <taxon>Pseudomonadota</taxon>
        <taxon>Alphaproteobacteria</taxon>
        <taxon>Rhodospirillales</taxon>
        <taxon>Rhodospirillaceae</taxon>
        <taxon>Phaeospirillum</taxon>
    </lineage>
</organism>
<comment type="caution">
    <text evidence="2">The sequence shown here is derived from an EMBL/GenBank/DDBJ whole genome shotgun (WGS) entry which is preliminary data.</text>
</comment>
<evidence type="ECO:0000256" key="1">
    <source>
        <dbReference type="SAM" id="SignalP"/>
    </source>
</evidence>
<protein>
    <recommendedName>
        <fullName evidence="4">Beta-barrel assembly machine subunit BamE</fullName>
    </recommendedName>
</protein>
<accession>A0ABW5CBT7</accession>
<evidence type="ECO:0000313" key="3">
    <source>
        <dbReference type="Proteomes" id="UP001597296"/>
    </source>
</evidence>
<gene>
    <name evidence="2" type="ORF">ACFSNB_07060</name>
</gene>
<sequence>MRQAPENKRVMAGLAALAALGLTAGCQSAADHAADVRKAQAAGDRLTVGTVQREIRVGMSGADVVGVLGAPNMVTTDEKRRETWVYDRIATETAYSGSSGGVNALFLGGGLVGAALLGGAGGAGVQGSAGASSTSQRTLTIIIKYDEAGLVRDFAYRSSSF</sequence>
<feature type="chain" id="PRO_5047305746" description="Beta-barrel assembly machine subunit BamE" evidence="1">
    <location>
        <begin position="30"/>
        <end position="161"/>
    </location>
</feature>
<keyword evidence="3" id="KW-1185">Reference proteome</keyword>
<evidence type="ECO:0008006" key="4">
    <source>
        <dbReference type="Google" id="ProtNLM"/>
    </source>
</evidence>
<evidence type="ECO:0000313" key="2">
    <source>
        <dbReference type="EMBL" id="MFD2233560.1"/>
    </source>
</evidence>
<proteinExistence type="predicted"/>